<dbReference type="Proteomes" id="UP001240150">
    <property type="component" value="Chromosome"/>
</dbReference>
<gene>
    <name evidence="1" type="ORF">ACTOB_001560</name>
</gene>
<sequence>MAVAWAASVVEADGVPARRYAGACEDCGVDREFVFRLPERATPPVPGSYVTFGADGDPSRLFDAGEWVAIADMSALASGLEDVPPDEARESATIAVACYDEALKFLPPGADRLPDAAFWSVAGREFRQRSPQRFHRDDLIARRDDLRGRR</sequence>
<evidence type="ECO:0000313" key="1">
    <source>
        <dbReference type="EMBL" id="WIM97992.1"/>
    </source>
</evidence>
<protein>
    <submittedName>
        <fullName evidence="1">Uncharacterized protein</fullName>
    </submittedName>
</protein>
<keyword evidence="2" id="KW-1185">Reference proteome</keyword>
<accession>A0ABY8WMC9</accession>
<reference evidence="1 2" key="1">
    <citation type="submission" date="2023-06" db="EMBL/GenBank/DDBJ databases">
        <authorList>
            <person name="Yushchuk O."/>
            <person name="Binda E."/>
            <person name="Ruckert-Reed C."/>
            <person name="Fedorenko V."/>
            <person name="Kalinowski J."/>
            <person name="Marinelli F."/>
        </authorList>
    </citation>
    <scope>NUCLEOTIDE SEQUENCE [LARGE SCALE GENOMIC DNA]</scope>
    <source>
        <strain evidence="1 2">NRRL 3884</strain>
    </source>
</reference>
<evidence type="ECO:0000313" key="2">
    <source>
        <dbReference type="Proteomes" id="UP001240150"/>
    </source>
</evidence>
<organism evidence="1 2">
    <name type="scientific">Actinoplanes oblitus</name>
    <dbReference type="NCBI Taxonomy" id="3040509"/>
    <lineage>
        <taxon>Bacteria</taxon>
        <taxon>Bacillati</taxon>
        <taxon>Actinomycetota</taxon>
        <taxon>Actinomycetes</taxon>
        <taxon>Micromonosporales</taxon>
        <taxon>Micromonosporaceae</taxon>
        <taxon>Actinoplanes</taxon>
    </lineage>
</organism>
<name>A0ABY8WMC9_9ACTN</name>
<dbReference type="EMBL" id="CP126980">
    <property type="protein sequence ID" value="WIM97992.1"/>
    <property type="molecule type" value="Genomic_DNA"/>
</dbReference>
<dbReference type="RefSeq" id="WP_284919385.1">
    <property type="nucleotide sequence ID" value="NZ_CP126980.1"/>
</dbReference>
<proteinExistence type="predicted"/>